<accession>A0A2P2KGN4</accession>
<dbReference type="AlphaFoldDB" id="A0A2P2KGN4"/>
<proteinExistence type="predicted"/>
<name>A0A2P2KGN4_RHIMU</name>
<evidence type="ECO:0000313" key="1">
    <source>
        <dbReference type="EMBL" id="MBX04889.1"/>
    </source>
</evidence>
<organism evidence="1">
    <name type="scientific">Rhizophora mucronata</name>
    <name type="common">Asiatic mangrove</name>
    <dbReference type="NCBI Taxonomy" id="61149"/>
    <lineage>
        <taxon>Eukaryota</taxon>
        <taxon>Viridiplantae</taxon>
        <taxon>Streptophyta</taxon>
        <taxon>Embryophyta</taxon>
        <taxon>Tracheophyta</taxon>
        <taxon>Spermatophyta</taxon>
        <taxon>Magnoliopsida</taxon>
        <taxon>eudicotyledons</taxon>
        <taxon>Gunneridae</taxon>
        <taxon>Pentapetalae</taxon>
        <taxon>rosids</taxon>
        <taxon>fabids</taxon>
        <taxon>Malpighiales</taxon>
        <taxon>Rhizophoraceae</taxon>
        <taxon>Rhizophora</taxon>
    </lineage>
</organism>
<reference evidence="1" key="1">
    <citation type="submission" date="2018-02" db="EMBL/GenBank/DDBJ databases">
        <title>Rhizophora mucronata_Transcriptome.</title>
        <authorList>
            <person name="Meera S.P."/>
            <person name="Sreeshan A."/>
            <person name="Augustine A."/>
        </authorList>
    </citation>
    <scope>NUCLEOTIDE SEQUENCE</scope>
    <source>
        <tissue evidence="1">Leaf</tissue>
    </source>
</reference>
<sequence length="44" mass="4805">MGSKPLICNTAERITILTPQKSTTTADPAILQDQDFTEYPPINA</sequence>
<protein>
    <submittedName>
        <fullName evidence="1">Formin-like protein 20 isoform X1</fullName>
    </submittedName>
</protein>
<dbReference type="EMBL" id="GGEC01024405">
    <property type="protein sequence ID" value="MBX04889.1"/>
    <property type="molecule type" value="Transcribed_RNA"/>
</dbReference>